<dbReference type="OrthoDB" id="137965at2"/>
<dbReference type="EMBL" id="LIUT01000003">
    <property type="protein sequence ID" value="KOR82404.1"/>
    <property type="molecule type" value="Genomic_DNA"/>
</dbReference>
<organism evidence="2 3">
    <name type="scientific">Paenibacillus solani</name>
    <dbReference type="NCBI Taxonomy" id="1705565"/>
    <lineage>
        <taxon>Bacteria</taxon>
        <taxon>Bacillati</taxon>
        <taxon>Bacillota</taxon>
        <taxon>Bacilli</taxon>
        <taxon>Bacillales</taxon>
        <taxon>Paenibacillaceae</taxon>
        <taxon>Paenibacillus</taxon>
    </lineage>
</organism>
<gene>
    <name evidence="2" type="ORF">AM231_18935</name>
</gene>
<feature type="transmembrane region" description="Helical" evidence="1">
    <location>
        <begin position="372"/>
        <end position="392"/>
    </location>
</feature>
<keyword evidence="1" id="KW-0812">Transmembrane</keyword>
<dbReference type="Gene3D" id="3.40.50.880">
    <property type="match status" value="1"/>
</dbReference>
<dbReference type="Proteomes" id="UP000036932">
    <property type="component" value="Unassembled WGS sequence"/>
</dbReference>
<dbReference type="PATRIC" id="fig|1705565.3.peg.5739"/>
<reference evidence="3" key="1">
    <citation type="submission" date="2015-08" db="EMBL/GenBank/DDBJ databases">
        <title>Genome sequencing project for genomic taxonomy and phylogenomics of Bacillus-like bacteria.</title>
        <authorList>
            <person name="Liu B."/>
            <person name="Wang J."/>
            <person name="Zhu Y."/>
            <person name="Liu G."/>
            <person name="Chen Q."/>
            <person name="Chen Z."/>
            <person name="Lan J."/>
            <person name="Che J."/>
            <person name="Ge C."/>
            <person name="Shi H."/>
            <person name="Pan Z."/>
            <person name="Liu X."/>
        </authorList>
    </citation>
    <scope>NUCLEOTIDE SEQUENCE [LARGE SCALE GENOMIC DNA]</scope>
    <source>
        <strain evidence="3">FJAT-22460</strain>
    </source>
</reference>
<evidence type="ECO:0000313" key="3">
    <source>
        <dbReference type="Proteomes" id="UP000036932"/>
    </source>
</evidence>
<evidence type="ECO:0000256" key="1">
    <source>
        <dbReference type="SAM" id="Phobius"/>
    </source>
</evidence>
<dbReference type="InterPro" id="IPR029062">
    <property type="entry name" value="Class_I_gatase-like"/>
</dbReference>
<feature type="transmembrane region" description="Helical" evidence="1">
    <location>
        <begin position="399"/>
        <end position="420"/>
    </location>
</feature>
<dbReference type="AlphaFoldDB" id="A0A0M1NKL8"/>
<keyword evidence="3" id="KW-1185">Reference proteome</keyword>
<accession>A0A0M1NKL8</accession>
<dbReference type="SUPFAM" id="SSF52317">
    <property type="entry name" value="Class I glutamine amidotransferase-like"/>
    <property type="match status" value="1"/>
</dbReference>
<keyword evidence="1" id="KW-1133">Transmembrane helix</keyword>
<keyword evidence="1" id="KW-0472">Membrane</keyword>
<name>A0A0M1NKL8_9BACL</name>
<comment type="caution">
    <text evidence="2">The sequence shown here is derived from an EMBL/GenBank/DDBJ whole genome shotgun (WGS) entry which is preliminary data.</text>
</comment>
<evidence type="ECO:0000313" key="2">
    <source>
        <dbReference type="EMBL" id="KOR82404.1"/>
    </source>
</evidence>
<dbReference type="RefSeq" id="WP_054404019.1">
    <property type="nucleotide sequence ID" value="NZ_LIUT01000003.1"/>
</dbReference>
<proteinExistence type="predicted"/>
<protein>
    <submittedName>
        <fullName evidence="2">Uncharacterized protein</fullName>
    </submittedName>
</protein>
<sequence>MSFYTKKTWILLPLMVLLIMATLSLSIPAGKVYADSAKIGIQSEMGYQGKIKHDKWNPLKLTLTSDRDISGDIVVKIQSNYGNGYHTSYVQQVDLPKDTPKEVIIGIPGTVLNKDNNQILFYEGSFSKGKQTPFATGKDYVQASPYQGALMGVLSDDPDTMNFMNVLNGKGNSVNVFPLKPTSIPADAMLLNGLDVIVINNFSSDTLSEPQRKAITDWVNGGGTLILAGGAGYAKTAAPFADIAPVVANGTMTVNALPELEKLGGKPLKLDGPFTISTVTAVEDAQTGIKADGQPVFASHVYGQGSVQYAAYDLAMEPVSSWAGHPDAWASVLRNHLPMTGSQNGMYYNSLMDNLSYVLEYFPSLKMPSFTLLLWMLIIYAVIVAPLLYFILKKADKREWAWFLIPIIAVIASVSVYAVGSSDKTRELAHTINLIELNGQGDAVKSTASAFFTPRSGNYALEFPEHTYLKTGGSQNTFGGMRENNSFVRMGQESTTLELRDMSQWSLAKVWIEGQGTEEMGRLSLDLKLDDKGDLNGKITNDTINDLTEVALVVGGKAYKLGDINKGGTEAIPQDPKQIIKFVGGDLSGMLYPYSQNDTKQRERDVLSNYGYSRGMVGQDAYILGWSKDHLTNYTLKGSEVDSDQLNFWVQPVKMEWGLSGKVNIPYGFLSAEIAQVNAPMFGAYPHGVEMGQGSMIAEFPLISEGNVKYSELSIKGTKFNNNVTMEIWNAKKSEWEPVTDTNNVFTINNDPEQYIIGNRIRFMITAKDQTNFMMPELSVKGEATQ</sequence>